<dbReference type="InterPro" id="IPR024771">
    <property type="entry name" value="SUZ"/>
</dbReference>
<dbReference type="EMBL" id="LSRX01000144">
    <property type="protein sequence ID" value="OLQ07209.1"/>
    <property type="molecule type" value="Genomic_DNA"/>
</dbReference>
<dbReference type="OrthoDB" id="69177at2759"/>
<protein>
    <recommendedName>
        <fullName evidence="2">SUZ domain-containing protein</fullName>
    </recommendedName>
</protein>
<dbReference type="Gene3D" id="2.60.120.620">
    <property type="entry name" value="q2cbj1_9rhob like domain"/>
    <property type="match status" value="1"/>
</dbReference>
<accession>A0A1Q9EIG2</accession>
<feature type="compositionally biased region" description="Basic and acidic residues" evidence="1">
    <location>
        <begin position="238"/>
        <end position="250"/>
    </location>
</feature>
<feature type="region of interest" description="Disordered" evidence="1">
    <location>
        <begin position="162"/>
        <end position="267"/>
    </location>
</feature>
<evidence type="ECO:0000313" key="3">
    <source>
        <dbReference type="EMBL" id="OLQ07209.1"/>
    </source>
</evidence>
<evidence type="ECO:0000259" key="2">
    <source>
        <dbReference type="PROSITE" id="PS51673"/>
    </source>
</evidence>
<feature type="compositionally biased region" description="Acidic residues" evidence="1">
    <location>
        <begin position="196"/>
        <end position="218"/>
    </location>
</feature>
<evidence type="ECO:0000256" key="1">
    <source>
        <dbReference type="SAM" id="MobiDB-lite"/>
    </source>
</evidence>
<sequence>MSAPVHDCGKAVPSVPGAFLVRGAFTEEDIRVLPVLSPAKKCPPSFDATATCALYANDDCEGGHTTFFEPEAFLPASNKKLTPQCDRESLRVAAAIQPRAGDALVFPHGLHPGCHPSPLHEGSEVLRGEKLLVRTDIMFRVPHALNVGVAAKARPVKDMVEGPLPSAGLIPAAQGEDGHDDESSPIEVSPSATREDGDEDDATLSDDEAEDGGDSEEELVSRPQPTFVPGKIKVMQRRQAEGEEVPKSSGDESEPTAAKIDPSRLPLEERERYYLQARARIFGESGKAPETPEVDAEDAPVVEDPQTVQRRAARELKLAQEKSHGLSRVLLDGWDSVCDRGASQAGMVLR</sequence>
<proteinExistence type="predicted"/>
<comment type="caution">
    <text evidence="3">The sequence shown here is derived from an EMBL/GenBank/DDBJ whole genome shotgun (WGS) entry which is preliminary data.</text>
</comment>
<dbReference type="PROSITE" id="PS51673">
    <property type="entry name" value="SUZ"/>
    <property type="match status" value="1"/>
</dbReference>
<dbReference type="Pfam" id="PF12752">
    <property type="entry name" value="SUZ"/>
    <property type="match status" value="1"/>
</dbReference>
<name>A0A1Q9EIG2_SYMMI</name>
<reference evidence="3 4" key="1">
    <citation type="submission" date="2016-02" db="EMBL/GenBank/DDBJ databases">
        <title>Genome analysis of coral dinoflagellate symbionts highlights evolutionary adaptations to a symbiotic lifestyle.</title>
        <authorList>
            <person name="Aranda M."/>
            <person name="Li Y."/>
            <person name="Liew Y.J."/>
            <person name="Baumgarten S."/>
            <person name="Simakov O."/>
            <person name="Wilson M."/>
            <person name="Piel J."/>
            <person name="Ashoor H."/>
            <person name="Bougouffa S."/>
            <person name="Bajic V.B."/>
            <person name="Ryu T."/>
            <person name="Ravasi T."/>
            <person name="Bayer T."/>
            <person name="Micklem G."/>
            <person name="Kim H."/>
            <person name="Bhak J."/>
            <person name="Lajeunesse T.C."/>
            <person name="Voolstra C.R."/>
        </authorList>
    </citation>
    <scope>NUCLEOTIDE SEQUENCE [LARGE SCALE GENOMIC DNA]</scope>
    <source>
        <strain evidence="3 4">CCMP2467</strain>
    </source>
</reference>
<feature type="domain" description="SUZ" evidence="2">
    <location>
        <begin position="214"/>
        <end position="286"/>
    </location>
</feature>
<dbReference type="Proteomes" id="UP000186817">
    <property type="component" value="Unassembled WGS sequence"/>
</dbReference>
<dbReference type="AlphaFoldDB" id="A0A1Q9EIG2"/>
<organism evidence="3 4">
    <name type="scientific">Symbiodinium microadriaticum</name>
    <name type="common">Dinoflagellate</name>
    <name type="synonym">Zooxanthella microadriatica</name>
    <dbReference type="NCBI Taxonomy" id="2951"/>
    <lineage>
        <taxon>Eukaryota</taxon>
        <taxon>Sar</taxon>
        <taxon>Alveolata</taxon>
        <taxon>Dinophyceae</taxon>
        <taxon>Suessiales</taxon>
        <taxon>Symbiodiniaceae</taxon>
        <taxon>Symbiodinium</taxon>
    </lineage>
</organism>
<keyword evidence="4" id="KW-1185">Reference proteome</keyword>
<evidence type="ECO:0000313" key="4">
    <source>
        <dbReference type="Proteomes" id="UP000186817"/>
    </source>
</evidence>
<gene>
    <name evidence="3" type="ORF">AK812_SmicGene9399</name>
</gene>